<dbReference type="PANTHER" id="PTHR28570">
    <property type="entry name" value="ASPARTYL AMINOPEPTIDASE"/>
    <property type="match status" value="1"/>
</dbReference>
<evidence type="ECO:0000313" key="4">
    <source>
        <dbReference type="Proteomes" id="UP001474421"/>
    </source>
</evidence>
<comment type="catalytic activity">
    <reaction evidence="1">
        <text>Release of an N-terminal aspartate or glutamate from a peptide, with a preference for aspartate.</text>
        <dbReference type="EC" id="3.4.11.21"/>
    </reaction>
</comment>
<protein>
    <recommendedName>
        <fullName evidence="2">aspartyl aminopeptidase</fullName>
        <ecNumber evidence="2">3.4.11.21</ecNumber>
    </recommendedName>
</protein>
<evidence type="ECO:0000256" key="1">
    <source>
        <dbReference type="ARBA" id="ARBA00001335"/>
    </source>
</evidence>
<dbReference type="GO" id="GO:0006508">
    <property type="term" value="P:proteolysis"/>
    <property type="evidence" value="ECO:0007669"/>
    <property type="project" value="InterPro"/>
</dbReference>
<keyword evidence="3" id="KW-0645">Protease</keyword>
<dbReference type="SUPFAM" id="SSF53187">
    <property type="entry name" value="Zn-dependent exopeptidases"/>
    <property type="match status" value="1"/>
</dbReference>
<gene>
    <name evidence="3" type="ORF">NXF25_001602</name>
</gene>
<reference evidence="3 4" key="1">
    <citation type="journal article" date="2024" name="Proc. Natl. Acad. Sci. U.S.A.">
        <title>The genetic regulatory architecture and epigenomic basis for age-related changes in rattlesnake venom.</title>
        <authorList>
            <person name="Hogan M.P."/>
            <person name="Holding M.L."/>
            <person name="Nystrom G.S."/>
            <person name="Colston T.J."/>
            <person name="Bartlett D.A."/>
            <person name="Mason A.J."/>
            <person name="Ellsworth S.A."/>
            <person name="Rautsaw R.M."/>
            <person name="Lawrence K.C."/>
            <person name="Strickland J.L."/>
            <person name="He B."/>
            <person name="Fraser P."/>
            <person name="Margres M.J."/>
            <person name="Gilbert D.M."/>
            <person name="Gibbs H.L."/>
            <person name="Parkinson C.L."/>
            <person name="Rokyta D.R."/>
        </authorList>
    </citation>
    <scope>NUCLEOTIDE SEQUENCE [LARGE SCALE GENOMIC DNA]</scope>
    <source>
        <strain evidence="3">DRR0105</strain>
    </source>
</reference>
<organism evidence="3 4">
    <name type="scientific">Crotalus adamanteus</name>
    <name type="common">Eastern diamondback rattlesnake</name>
    <dbReference type="NCBI Taxonomy" id="8729"/>
    <lineage>
        <taxon>Eukaryota</taxon>
        <taxon>Metazoa</taxon>
        <taxon>Chordata</taxon>
        <taxon>Craniata</taxon>
        <taxon>Vertebrata</taxon>
        <taxon>Euteleostomi</taxon>
        <taxon>Lepidosauria</taxon>
        <taxon>Squamata</taxon>
        <taxon>Bifurcata</taxon>
        <taxon>Unidentata</taxon>
        <taxon>Episquamata</taxon>
        <taxon>Toxicofera</taxon>
        <taxon>Serpentes</taxon>
        <taxon>Colubroidea</taxon>
        <taxon>Viperidae</taxon>
        <taxon>Crotalinae</taxon>
        <taxon>Crotalus</taxon>
    </lineage>
</organism>
<keyword evidence="3" id="KW-0031">Aminopeptidase</keyword>
<sequence>MVDIVDLQLQGCKSLEELQALIESTDEPDVLAQEPNVRLVALYDNEEGPALKINSNQCYASTAVTEALIREIATRVNVPLQEFIVRNDSPCGTTIVSILASRLGLHVLDIGCPQLAMHSIHEMCCTSGVLQTITLFKGFFNLFPTLDQALLSS</sequence>
<dbReference type="InterPro" id="IPR001948">
    <property type="entry name" value="Peptidase_M18"/>
</dbReference>
<dbReference type="PANTHER" id="PTHR28570:SF3">
    <property type="entry name" value="ASPARTYL AMINOPEPTIDASE"/>
    <property type="match status" value="1"/>
</dbReference>
<dbReference type="GO" id="GO:0004177">
    <property type="term" value="F:aminopeptidase activity"/>
    <property type="evidence" value="ECO:0007669"/>
    <property type="project" value="UniProtKB-KW"/>
</dbReference>
<proteinExistence type="predicted"/>
<dbReference type="Proteomes" id="UP001474421">
    <property type="component" value="Unassembled WGS sequence"/>
</dbReference>
<keyword evidence="4" id="KW-1185">Reference proteome</keyword>
<dbReference type="GO" id="GO:0008270">
    <property type="term" value="F:zinc ion binding"/>
    <property type="evidence" value="ECO:0007669"/>
    <property type="project" value="InterPro"/>
</dbReference>
<dbReference type="AlphaFoldDB" id="A0AAW1C9E3"/>
<dbReference type="EC" id="3.4.11.21" evidence="2"/>
<name>A0AAW1C9E3_CROAD</name>
<dbReference type="Pfam" id="PF02127">
    <property type="entry name" value="Peptidase_M18"/>
    <property type="match status" value="1"/>
</dbReference>
<dbReference type="Gene3D" id="3.40.630.10">
    <property type="entry name" value="Zn peptidases"/>
    <property type="match status" value="1"/>
</dbReference>
<dbReference type="EMBL" id="JAOTOJ010000001">
    <property type="protein sequence ID" value="KAK9410427.1"/>
    <property type="molecule type" value="Genomic_DNA"/>
</dbReference>
<evidence type="ECO:0000313" key="3">
    <source>
        <dbReference type="EMBL" id="KAK9410427.1"/>
    </source>
</evidence>
<comment type="caution">
    <text evidence="3">The sequence shown here is derived from an EMBL/GenBank/DDBJ whole genome shotgun (WGS) entry which is preliminary data.</text>
</comment>
<keyword evidence="3" id="KW-0378">Hydrolase</keyword>
<accession>A0AAW1C9E3</accession>
<evidence type="ECO:0000256" key="2">
    <source>
        <dbReference type="ARBA" id="ARBA00011965"/>
    </source>
</evidence>